<feature type="transmembrane region" description="Helical" evidence="2">
    <location>
        <begin position="6"/>
        <end position="30"/>
    </location>
</feature>
<evidence type="ECO:0000313" key="4">
    <source>
        <dbReference type="Proteomes" id="UP000190750"/>
    </source>
</evidence>
<proteinExistence type="predicted"/>
<keyword evidence="4" id="KW-1185">Reference proteome</keyword>
<dbReference type="EMBL" id="MTJN01000002">
    <property type="protein sequence ID" value="OOV05958.1"/>
    <property type="molecule type" value="Genomic_DNA"/>
</dbReference>
<accession>A0A1T1APT0</accession>
<reference evidence="3 4" key="1">
    <citation type="submission" date="2017-01" db="EMBL/GenBank/DDBJ databases">
        <title>Genome sequencing of Rhodoferax fermentans JCM 7819.</title>
        <authorList>
            <person name="Kim Y.J."/>
            <person name="Farh M.E.-A."/>
            <person name="Yang D.-C."/>
        </authorList>
    </citation>
    <scope>NUCLEOTIDE SEQUENCE [LARGE SCALE GENOMIC DNA]</scope>
    <source>
        <strain evidence="3 4">JCM 7819</strain>
    </source>
</reference>
<keyword evidence="2" id="KW-0472">Membrane</keyword>
<comment type="caution">
    <text evidence="3">The sequence shown here is derived from an EMBL/GenBank/DDBJ whole genome shotgun (WGS) entry which is preliminary data.</text>
</comment>
<keyword evidence="2" id="KW-1133">Transmembrane helix</keyword>
<feature type="compositionally biased region" description="Polar residues" evidence="1">
    <location>
        <begin position="89"/>
        <end position="101"/>
    </location>
</feature>
<keyword evidence="2" id="KW-0812">Transmembrane</keyword>
<sequence length="108" mass="11510">MNQPVLFALQVYGIAIVIAMLVAVLIKVMVSVTGRLERITAAKTVPQGEVCPVAEGIPEEDVAALSAAIFAAIGAHHILHISPSHRTWSSHGRAAQHTSHAVLQRPQH</sequence>
<dbReference type="OrthoDB" id="549896at80840"/>
<dbReference type="RefSeq" id="WP_078363737.1">
    <property type="nucleotide sequence ID" value="NZ_MTJN01000002.1"/>
</dbReference>
<organism evidence="3 4">
    <name type="scientific">Rhodoferax fermentans</name>
    <dbReference type="NCBI Taxonomy" id="28066"/>
    <lineage>
        <taxon>Bacteria</taxon>
        <taxon>Pseudomonadati</taxon>
        <taxon>Pseudomonadota</taxon>
        <taxon>Betaproteobacteria</taxon>
        <taxon>Burkholderiales</taxon>
        <taxon>Comamonadaceae</taxon>
        <taxon>Rhodoferax</taxon>
    </lineage>
</organism>
<evidence type="ECO:0000313" key="3">
    <source>
        <dbReference type="EMBL" id="OOV05958.1"/>
    </source>
</evidence>
<gene>
    <name evidence="3" type="ORF">RF819_03830</name>
</gene>
<dbReference type="AlphaFoldDB" id="A0A1T1APT0"/>
<dbReference type="Proteomes" id="UP000190750">
    <property type="component" value="Unassembled WGS sequence"/>
</dbReference>
<protein>
    <submittedName>
        <fullName evidence="3">Uncharacterized protein</fullName>
    </submittedName>
</protein>
<feature type="region of interest" description="Disordered" evidence="1">
    <location>
        <begin position="89"/>
        <end position="108"/>
    </location>
</feature>
<evidence type="ECO:0000256" key="1">
    <source>
        <dbReference type="SAM" id="MobiDB-lite"/>
    </source>
</evidence>
<name>A0A1T1APT0_RHOFE</name>
<evidence type="ECO:0000256" key="2">
    <source>
        <dbReference type="SAM" id="Phobius"/>
    </source>
</evidence>
<dbReference type="STRING" id="28066.RF819_03830"/>